<name>A0ABX0R679_9GAMM</name>
<accession>A0ABX0R679</accession>
<evidence type="ECO:0000313" key="2">
    <source>
        <dbReference type="EMBL" id="NIF20895.1"/>
    </source>
</evidence>
<reference evidence="2 3" key="1">
    <citation type="journal article" date="2019" name="bioRxiv">
        <title>Bacteria contribute to plant secondary compound degradation in a generalist herbivore system.</title>
        <authorList>
            <person name="Francoeur C.B."/>
            <person name="Khadempour L."/>
            <person name="Moreira-Soto R.D."/>
            <person name="Gotting K."/>
            <person name="Book A.J."/>
            <person name="Pinto-Tomas A.A."/>
            <person name="Keefover-Ring K."/>
            <person name="Currie C.R."/>
        </authorList>
    </citation>
    <scope>NUCLEOTIDE SEQUENCE [LARGE SCALE GENOMIC DNA]</scope>
    <source>
        <strain evidence="2">Acro-835</strain>
    </source>
</reference>
<dbReference type="EMBL" id="VWXF01000001">
    <property type="protein sequence ID" value="NIF20895.1"/>
    <property type="molecule type" value="Genomic_DNA"/>
</dbReference>
<organism evidence="2 3">
    <name type="scientific">Candidatus Pantoea multigeneris</name>
    <dbReference type="NCBI Taxonomy" id="2608357"/>
    <lineage>
        <taxon>Bacteria</taxon>
        <taxon>Pseudomonadati</taxon>
        <taxon>Pseudomonadota</taxon>
        <taxon>Gammaproteobacteria</taxon>
        <taxon>Enterobacterales</taxon>
        <taxon>Erwiniaceae</taxon>
        <taxon>Pantoea</taxon>
    </lineage>
</organism>
<proteinExistence type="predicted"/>
<gene>
    <name evidence="2" type="ORF">F3J40_04610</name>
</gene>
<dbReference type="Proteomes" id="UP001515683">
    <property type="component" value="Unassembled WGS sequence"/>
</dbReference>
<feature type="transmembrane region" description="Helical" evidence="1">
    <location>
        <begin position="30"/>
        <end position="51"/>
    </location>
</feature>
<comment type="caution">
    <text evidence="2">The sequence shown here is derived from an EMBL/GenBank/DDBJ whole genome shotgun (WGS) entry which is preliminary data.</text>
</comment>
<evidence type="ECO:0000256" key="1">
    <source>
        <dbReference type="SAM" id="Phobius"/>
    </source>
</evidence>
<feature type="transmembrane region" description="Helical" evidence="1">
    <location>
        <begin position="6"/>
        <end position="23"/>
    </location>
</feature>
<dbReference type="RefSeq" id="WP_017345357.1">
    <property type="nucleotide sequence ID" value="NZ_VWXF01000001.1"/>
</dbReference>
<keyword evidence="3" id="KW-1185">Reference proteome</keyword>
<keyword evidence="1" id="KW-0812">Transmembrane</keyword>
<evidence type="ECO:0000313" key="3">
    <source>
        <dbReference type="Proteomes" id="UP001515683"/>
    </source>
</evidence>
<keyword evidence="1" id="KW-1133">Transmembrane helix</keyword>
<keyword evidence="1" id="KW-0472">Membrane</keyword>
<protein>
    <submittedName>
        <fullName evidence="2">Uncharacterized protein</fullName>
    </submittedName>
</protein>
<sequence length="267" mass="30314">MTGQFVTLLAAFMLLAVIIIVLIRTTRLRIWQGVVLFILPLLLANLLWFSWLAPRQQQQAMLLQARMQLAQTPGYRVLEQQEPMLWQMLVKEMVHRLQKGESAEQAMGELRGWLTDVMNQRMAKADDATVHHYVSVAVQEMQALQQKDPLLCFRFLYPQVSGGVNLEQVLSPQLNQLDQQTTEQLLLNSTGNEVAIDQTQAHKDLQQVVTQLYSRWGDKLQQLNMPADTAVNRAGMCSMSIDLYSKILALPDKRAANLLRTMVSLSG</sequence>